<evidence type="ECO:0000313" key="3">
    <source>
        <dbReference type="Proteomes" id="UP000053989"/>
    </source>
</evidence>
<dbReference type="AlphaFoldDB" id="A0A0C3CV41"/>
<keyword evidence="3" id="KW-1185">Reference proteome</keyword>
<evidence type="ECO:0000256" key="1">
    <source>
        <dbReference type="SAM" id="MobiDB-lite"/>
    </source>
</evidence>
<dbReference type="STRING" id="1036808.A0A0C3CV41"/>
<feature type="compositionally biased region" description="Low complexity" evidence="1">
    <location>
        <begin position="134"/>
        <end position="145"/>
    </location>
</feature>
<feature type="region of interest" description="Disordered" evidence="1">
    <location>
        <begin position="112"/>
        <end position="250"/>
    </location>
</feature>
<dbReference type="EMBL" id="KN822211">
    <property type="protein sequence ID" value="KIM52430.1"/>
    <property type="molecule type" value="Genomic_DNA"/>
</dbReference>
<evidence type="ECO:0000313" key="2">
    <source>
        <dbReference type="EMBL" id="KIM52430.1"/>
    </source>
</evidence>
<accession>A0A0C3CV41</accession>
<sequence length="250" mass="26305">MRPVESYGMSEISQYGPYAAGGALTGGGAAFEAARNRKGSEVGAPGIAGVGAGNLAREPSRRAPYHAFAGPGPQELHDPSANIRYPRSTLTQDPVLEAAGLASTGAVAMANITGNGQVNRRPSEYTHNTHRSGRSQGYGSSSDGGHPTQLQPGPQSDGFPPQRSNSRTIAGIADPYGVYTPAPYPKPVSPPLPNPQPSSPPNEYGHTSAEYEDRYYESGSPIPPPAENRMSFQDEDDYSQGPRVLRVTNA</sequence>
<proteinExistence type="predicted"/>
<reference evidence="2 3" key="1">
    <citation type="submission" date="2014-04" db="EMBL/GenBank/DDBJ databases">
        <authorList>
            <consortium name="DOE Joint Genome Institute"/>
            <person name="Kuo A."/>
            <person name="Kohler A."/>
            <person name="Nagy L.G."/>
            <person name="Floudas D."/>
            <person name="Copeland A."/>
            <person name="Barry K.W."/>
            <person name="Cichocki N."/>
            <person name="Veneault-Fourrey C."/>
            <person name="LaButti K."/>
            <person name="Lindquist E.A."/>
            <person name="Lipzen A."/>
            <person name="Lundell T."/>
            <person name="Morin E."/>
            <person name="Murat C."/>
            <person name="Sun H."/>
            <person name="Tunlid A."/>
            <person name="Henrissat B."/>
            <person name="Grigoriev I.V."/>
            <person name="Hibbett D.S."/>
            <person name="Martin F."/>
            <person name="Nordberg H.P."/>
            <person name="Cantor M.N."/>
            <person name="Hua S.X."/>
        </authorList>
    </citation>
    <scope>NUCLEOTIDE SEQUENCE [LARGE SCALE GENOMIC DNA]</scope>
    <source>
        <strain evidence="2 3">Foug A</strain>
    </source>
</reference>
<dbReference type="OrthoDB" id="3068832at2759"/>
<protein>
    <submittedName>
        <fullName evidence="2">Uncharacterized protein</fullName>
    </submittedName>
</protein>
<organism evidence="2 3">
    <name type="scientific">Scleroderma citrinum Foug A</name>
    <dbReference type="NCBI Taxonomy" id="1036808"/>
    <lineage>
        <taxon>Eukaryota</taxon>
        <taxon>Fungi</taxon>
        <taxon>Dikarya</taxon>
        <taxon>Basidiomycota</taxon>
        <taxon>Agaricomycotina</taxon>
        <taxon>Agaricomycetes</taxon>
        <taxon>Agaricomycetidae</taxon>
        <taxon>Boletales</taxon>
        <taxon>Sclerodermatineae</taxon>
        <taxon>Sclerodermataceae</taxon>
        <taxon>Scleroderma</taxon>
    </lineage>
</organism>
<gene>
    <name evidence="2" type="ORF">SCLCIDRAFT_559222</name>
</gene>
<dbReference type="Proteomes" id="UP000053989">
    <property type="component" value="Unassembled WGS sequence"/>
</dbReference>
<dbReference type="InParanoid" id="A0A0C3CV41"/>
<reference evidence="3" key="2">
    <citation type="submission" date="2015-01" db="EMBL/GenBank/DDBJ databases">
        <title>Evolutionary Origins and Diversification of the Mycorrhizal Mutualists.</title>
        <authorList>
            <consortium name="DOE Joint Genome Institute"/>
            <consortium name="Mycorrhizal Genomics Consortium"/>
            <person name="Kohler A."/>
            <person name="Kuo A."/>
            <person name="Nagy L.G."/>
            <person name="Floudas D."/>
            <person name="Copeland A."/>
            <person name="Barry K.W."/>
            <person name="Cichocki N."/>
            <person name="Veneault-Fourrey C."/>
            <person name="LaButti K."/>
            <person name="Lindquist E.A."/>
            <person name="Lipzen A."/>
            <person name="Lundell T."/>
            <person name="Morin E."/>
            <person name="Murat C."/>
            <person name="Riley R."/>
            <person name="Ohm R."/>
            <person name="Sun H."/>
            <person name="Tunlid A."/>
            <person name="Henrissat B."/>
            <person name="Grigoriev I.V."/>
            <person name="Hibbett D.S."/>
            <person name="Martin F."/>
        </authorList>
    </citation>
    <scope>NUCLEOTIDE SEQUENCE [LARGE SCALE GENOMIC DNA]</scope>
    <source>
        <strain evidence="3">Foug A</strain>
    </source>
</reference>
<dbReference type="HOGENOM" id="CLU_1111914_0_0_1"/>
<feature type="compositionally biased region" description="Pro residues" evidence="1">
    <location>
        <begin position="182"/>
        <end position="200"/>
    </location>
</feature>
<name>A0A0C3CV41_9AGAM</name>
<feature type="region of interest" description="Disordered" evidence="1">
    <location>
        <begin position="61"/>
        <end position="89"/>
    </location>
</feature>